<feature type="compositionally biased region" description="Basic and acidic residues" evidence="9">
    <location>
        <begin position="236"/>
        <end position="249"/>
    </location>
</feature>
<keyword evidence="8" id="KW-1208">Phospholipid metabolism</keyword>
<proteinExistence type="inferred from homology"/>
<keyword evidence="3 8" id="KW-0378">Hydrolase</keyword>
<evidence type="ECO:0000256" key="4">
    <source>
        <dbReference type="ARBA" id="ARBA00022824"/>
    </source>
</evidence>
<dbReference type="GO" id="GO:0010945">
    <property type="term" value="F:coenzyme A diphosphatase activity"/>
    <property type="evidence" value="ECO:0007669"/>
    <property type="project" value="InterPro"/>
</dbReference>
<feature type="transmembrane region" description="Helical" evidence="10">
    <location>
        <begin position="184"/>
        <end position="203"/>
    </location>
</feature>
<reference evidence="11" key="1">
    <citation type="journal article" date="2020" name="Stud. Mycol.">
        <title>101 Dothideomycetes genomes: a test case for predicting lifestyles and emergence of pathogens.</title>
        <authorList>
            <person name="Haridas S."/>
            <person name="Albert R."/>
            <person name="Binder M."/>
            <person name="Bloem J."/>
            <person name="Labutti K."/>
            <person name="Salamov A."/>
            <person name="Andreopoulos B."/>
            <person name="Baker S."/>
            <person name="Barry K."/>
            <person name="Bills G."/>
            <person name="Bluhm B."/>
            <person name="Cannon C."/>
            <person name="Castanera R."/>
            <person name="Culley D."/>
            <person name="Daum C."/>
            <person name="Ezra D."/>
            <person name="Gonzalez J."/>
            <person name="Henrissat B."/>
            <person name="Kuo A."/>
            <person name="Liang C."/>
            <person name="Lipzen A."/>
            <person name="Lutzoni F."/>
            <person name="Magnuson J."/>
            <person name="Mondo S."/>
            <person name="Nolan M."/>
            <person name="Ohm R."/>
            <person name="Pangilinan J."/>
            <person name="Park H.-J."/>
            <person name="Ramirez L."/>
            <person name="Alfaro M."/>
            <person name="Sun H."/>
            <person name="Tritt A."/>
            <person name="Yoshinaga Y."/>
            <person name="Zwiers L.-H."/>
            <person name="Turgeon B."/>
            <person name="Goodwin S."/>
            <person name="Spatafora J."/>
            <person name="Crous P."/>
            <person name="Grigoriev I."/>
        </authorList>
    </citation>
    <scope>NUCLEOTIDE SEQUENCE</scope>
    <source>
        <strain evidence="11">ATCC 16933</strain>
    </source>
</reference>
<feature type="transmembrane region" description="Helical" evidence="10">
    <location>
        <begin position="12"/>
        <end position="32"/>
    </location>
</feature>
<keyword evidence="6" id="KW-0443">Lipid metabolism</keyword>
<organism evidence="11 12">
    <name type="scientific">Lineolata rhizophorae</name>
    <dbReference type="NCBI Taxonomy" id="578093"/>
    <lineage>
        <taxon>Eukaryota</taxon>
        <taxon>Fungi</taxon>
        <taxon>Dikarya</taxon>
        <taxon>Ascomycota</taxon>
        <taxon>Pezizomycotina</taxon>
        <taxon>Dothideomycetes</taxon>
        <taxon>Dothideomycetes incertae sedis</taxon>
        <taxon>Lineolatales</taxon>
        <taxon>Lineolataceae</taxon>
        <taxon>Lineolata</taxon>
    </lineage>
</organism>
<dbReference type="Pfam" id="PF10261">
    <property type="entry name" value="FIT"/>
    <property type="match status" value="1"/>
</dbReference>
<name>A0A6A6NXC4_9PEZI</name>
<keyword evidence="12" id="KW-1185">Reference proteome</keyword>
<dbReference type="GO" id="GO:0005789">
    <property type="term" value="C:endoplasmic reticulum membrane"/>
    <property type="evidence" value="ECO:0007669"/>
    <property type="project" value="UniProtKB-SubCell"/>
</dbReference>
<feature type="transmembrane region" description="Helical" evidence="10">
    <location>
        <begin position="68"/>
        <end position="89"/>
    </location>
</feature>
<dbReference type="Proteomes" id="UP000799766">
    <property type="component" value="Unassembled WGS sequence"/>
</dbReference>
<dbReference type="OrthoDB" id="5579088at2759"/>
<accession>A0A6A6NXC4</accession>
<sequence>MPSHPFLPTPLEAAILSIYPLTLLLGSLFGAFSSTTRGAPYDPAAQSFHPPELAPSYFARKRNVFNTYFVKVGWLWTTGALLAFAAAAAAAPRRARRGPRPGSRLAARYAAATALWYLVTQWCFGAPLIDRSFLLTGGKCEIPASAPSSAAAGAADGSVAVLSALECRLSGGVWRGGHDISGHVFLLVLGSALLAFEILPVALPSVRGLREERLVRWENGRVGVVGGESAEDNRDETDRERSEERRPEDTSQGGLGLGTKVALGVAALMGWMLLMTAIYFHTWVEKLTGLLVAFMGIWLVYFLPRGVPAVRFVLGMPAV</sequence>
<feature type="active site" evidence="8">
    <location>
        <position position="183"/>
    </location>
</feature>
<dbReference type="InterPro" id="IPR046400">
    <property type="entry name" value="SCS3"/>
</dbReference>
<comment type="catalytic activity">
    <reaction evidence="8">
        <text>(9Z)-octadecenoyl-CoA + H2O = S-(9Z-octadecenoyl)-4'-phosphopantetheine + adenosine 3',5'-bisphosphate + 2 H(+)</text>
        <dbReference type="Rhea" id="RHEA:65564"/>
        <dbReference type="ChEBI" id="CHEBI:15377"/>
        <dbReference type="ChEBI" id="CHEBI:15378"/>
        <dbReference type="ChEBI" id="CHEBI:57387"/>
        <dbReference type="ChEBI" id="CHEBI:58343"/>
        <dbReference type="ChEBI" id="CHEBI:156553"/>
    </reaction>
</comment>
<keyword evidence="8" id="KW-0444">Lipid biosynthesis</keyword>
<feature type="region of interest" description="Disordered" evidence="9">
    <location>
        <begin position="226"/>
        <end position="253"/>
    </location>
</feature>
<keyword evidence="5 8" id="KW-1133">Transmembrane helix</keyword>
<evidence type="ECO:0000256" key="9">
    <source>
        <dbReference type="SAM" id="MobiDB-lite"/>
    </source>
</evidence>
<protein>
    <recommendedName>
        <fullName evidence="8">Acyl-coenzyme A diphosphatase SCS3</fullName>
        <ecNumber evidence="8">3.6.1.-</ecNumber>
    </recommendedName>
    <alternativeName>
        <fullName evidence="8">FIT family protein SCS3</fullName>
    </alternativeName>
</protein>
<evidence type="ECO:0000313" key="12">
    <source>
        <dbReference type="Proteomes" id="UP000799766"/>
    </source>
</evidence>
<evidence type="ECO:0000256" key="3">
    <source>
        <dbReference type="ARBA" id="ARBA00022801"/>
    </source>
</evidence>
<keyword evidence="4 8" id="KW-0256">Endoplasmic reticulum</keyword>
<comment type="catalytic activity">
    <reaction evidence="8">
        <text>an acyl-CoA + H2O = an acyl-4'-phosphopantetheine + adenosine 3',5'-bisphosphate + 2 H(+)</text>
        <dbReference type="Rhea" id="RHEA:50044"/>
        <dbReference type="ChEBI" id="CHEBI:15377"/>
        <dbReference type="ChEBI" id="CHEBI:15378"/>
        <dbReference type="ChEBI" id="CHEBI:58342"/>
        <dbReference type="ChEBI" id="CHEBI:58343"/>
        <dbReference type="ChEBI" id="CHEBI:132023"/>
    </reaction>
</comment>
<dbReference type="GO" id="GO:0140042">
    <property type="term" value="P:lipid droplet formation"/>
    <property type="evidence" value="ECO:0007669"/>
    <property type="project" value="UniProtKB-UniRule"/>
</dbReference>
<evidence type="ECO:0000256" key="1">
    <source>
        <dbReference type="ARBA" id="ARBA00004477"/>
    </source>
</evidence>
<dbReference type="InterPro" id="IPR019388">
    <property type="entry name" value="FIT"/>
</dbReference>
<evidence type="ECO:0000256" key="6">
    <source>
        <dbReference type="ARBA" id="ARBA00023098"/>
    </source>
</evidence>
<comment type="subcellular location">
    <subcellularLocation>
        <location evidence="1 8">Endoplasmic reticulum membrane</location>
        <topology evidence="1 8">Multi-pass membrane protein</topology>
    </subcellularLocation>
</comment>
<keyword evidence="7 8" id="KW-0472">Membrane</keyword>
<feature type="transmembrane region" description="Helical" evidence="10">
    <location>
        <begin position="261"/>
        <end position="281"/>
    </location>
</feature>
<dbReference type="PANTHER" id="PTHR23129">
    <property type="entry name" value="ACYL-COENZYME A DIPHOSPHATASE FITM2"/>
    <property type="match status" value="1"/>
</dbReference>
<dbReference type="GO" id="GO:0008654">
    <property type="term" value="P:phospholipid biosynthetic process"/>
    <property type="evidence" value="ECO:0007669"/>
    <property type="project" value="UniProtKB-KW"/>
</dbReference>
<gene>
    <name evidence="8" type="primary">SCS3</name>
    <name evidence="8" type="synonym">FIT2B</name>
    <name evidence="11" type="ORF">BDY21DRAFT_288886</name>
</gene>
<comment type="similarity">
    <text evidence="8">Belongs to the FIT family. Fungal FIT2B/SCS3 subfamily.</text>
</comment>
<comment type="catalytic activity">
    <reaction evidence="8">
        <text>(5Z,8Z,11Z,14Z)-eicosatetraenoyl-CoA + H2O = S-(5Z,8Z,11Z,14Z-eicosatetraenoyl)-4'-phosphopantetheine + adenosine 3',5'-bisphosphate + 2 H(+)</text>
        <dbReference type="Rhea" id="RHEA:65568"/>
        <dbReference type="ChEBI" id="CHEBI:15377"/>
        <dbReference type="ChEBI" id="CHEBI:15378"/>
        <dbReference type="ChEBI" id="CHEBI:57368"/>
        <dbReference type="ChEBI" id="CHEBI:58343"/>
        <dbReference type="ChEBI" id="CHEBI:156554"/>
    </reaction>
</comment>
<dbReference type="PANTHER" id="PTHR23129:SF0">
    <property type="entry name" value="ACYL-COENZYME A DIPHOSPHATASE FITM2"/>
    <property type="match status" value="1"/>
</dbReference>
<evidence type="ECO:0000256" key="10">
    <source>
        <dbReference type="SAM" id="Phobius"/>
    </source>
</evidence>
<dbReference type="EMBL" id="MU001685">
    <property type="protein sequence ID" value="KAF2455913.1"/>
    <property type="molecule type" value="Genomic_DNA"/>
</dbReference>
<evidence type="ECO:0000313" key="11">
    <source>
        <dbReference type="EMBL" id="KAF2455913.1"/>
    </source>
</evidence>
<dbReference type="EC" id="3.6.1.-" evidence="8"/>
<keyword evidence="2 8" id="KW-0812">Transmembrane</keyword>
<keyword evidence="8" id="KW-0594">Phospholipid biosynthesis</keyword>
<dbReference type="HAMAP" id="MF_03231">
    <property type="entry name" value="SCS3"/>
    <property type="match status" value="1"/>
</dbReference>
<evidence type="ECO:0000256" key="5">
    <source>
        <dbReference type="ARBA" id="ARBA00022989"/>
    </source>
</evidence>
<evidence type="ECO:0000256" key="2">
    <source>
        <dbReference type="ARBA" id="ARBA00022692"/>
    </source>
</evidence>
<comment type="function">
    <text evidence="8">Fatty acyl-coenzyme A (CoA) diphosphatase that hydrolyzes fatty acyl-CoA to yield acyl-4'-phosphopantetheine and adenosine 3',5'-bisphosphate. Preferentially hydrolyzes unsaturated long-chain acyl-CoA substrates in the endoplasmic reticulum (ER) lumen. This catalytic activity is required for maintaining ER structure and for lipid droplets (LDs) biogenesis, which are lipid storage organelles involved in maintaining lipid and energy homeostasis. May directly bind to diacylglycerol (DAGs) and triacylglycerol, which is also important for LD biogenesis. May support directional budding of nacent LDs from the ER into the cytosol by reducing DAG levels at sites of LD formation. May play a role in the regulation of cell morphology and cytoskeletal organization. Involved in phospholipid biosynthesis.</text>
</comment>
<evidence type="ECO:0000256" key="8">
    <source>
        <dbReference type="HAMAP-Rule" id="MF_03231"/>
    </source>
</evidence>
<feature type="transmembrane region" description="Helical" evidence="10">
    <location>
        <begin position="287"/>
        <end position="304"/>
    </location>
</feature>
<comment type="catalytic activity">
    <reaction evidence="8">
        <text>hexadecanoyl-CoA + H2O = S-hexadecanoyl-4'-phosphopantetheine + adenosine 3',5'-bisphosphate + 2 H(+)</text>
        <dbReference type="Rhea" id="RHEA:50032"/>
        <dbReference type="ChEBI" id="CHEBI:15377"/>
        <dbReference type="ChEBI" id="CHEBI:15378"/>
        <dbReference type="ChEBI" id="CHEBI:57379"/>
        <dbReference type="ChEBI" id="CHEBI:58343"/>
        <dbReference type="ChEBI" id="CHEBI:132018"/>
    </reaction>
</comment>
<dbReference type="AlphaFoldDB" id="A0A6A6NXC4"/>
<feature type="active site" evidence="8">
    <location>
        <position position="281"/>
    </location>
</feature>
<evidence type="ECO:0000256" key="7">
    <source>
        <dbReference type="ARBA" id="ARBA00023136"/>
    </source>
</evidence>